<dbReference type="Proteomes" id="UP000034416">
    <property type="component" value="Unassembled WGS sequence"/>
</dbReference>
<evidence type="ECO:0000313" key="8">
    <source>
        <dbReference type="EMBL" id="OQZ92527.1"/>
    </source>
</evidence>
<dbReference type="Pfam" id="PF04072">
    <property type="entry name" value="LCM"/>
    <property type="match status" value="1"/>
</dbReference>
<organism evidence="7 9">
    <name type="scientific">Mycolicibacter arupensis</name>
    <dbReference type="NCBI Taxonomy" id="342002"/>
    <lineage>
        <taxon>Bacteria</taxon>
        <taxon>Bacillati</taxon>
        <taxon>Actinomycetota</taxon>
        <taxon>Actinomycetes</taxon>
        <taxon>Mycobacteriales</taxon>
        <taxon>Mycobacteriaceae</taxon>
        <taxon>Mycolicibacter</taxon>
    </lineage>
</organism>
<keyword evidence="10" id="KW-1185">Reference proteome</keyword>
<dbReference type="InterPro" id="IPR011610">
    <property type="entry name" value="SAM_mthyl_Trfase_ML2640-like"/>
</dbReference>
<reference evidence="9" key="1">
    <citation type="submission" date="2015-04" db="EMBL/GenBank/DDBJ databases">
        <title>Genome sequence of Mycobacterium arupense GUC1.</title>
        <authorList>
            <person name="Greninger A.L."/>
            <person name="Cunningham G."/>
            <person name="Chiu C.Y."/>
            <person name="Miller S."/>
        </authorList>
    </citation>
    <scope>NUCLEOTIDE SEQUENCE [LARGE SCALE GENOMIC DNA]</scope>
    <source>
        <strain evidence="9">GUC1</strain>
    </source>
</reference>
<comment type="similarity">
    <text evidence="2 6">Belongs to the UPF0677 family.</text>
</comment>
<dbReference type="OrthoDB" id="9806164at2"/>
<dbReference type="EMBL" id="LASW01000061">
    <property type="protein sequence ID" value="KKB98660.1"/>
    <property type="molecule type" value="Genomic_DNA"/>
</dbReference>
<dbReference type="EC" id="2.1.1.-" evidence="6"/>
<keyword evidence="4" id="KW-0808">Transferase</keyword>
<dbReference type="InterPro" id="IPR007213">
    <property type="entry name" value="Ppm1/Ppm2/Tcmp"/>
</dbReference>
<dbReference type="InterPro" id="IPR029063">
    <property type="entry name" value="SAM-dependent_MTases_sf"/>
</dbReference>
<accession>A0A0F5MV65</accession>
<comment type="caution">
    <text evidence="7">The sequence shown here is derived from an EMBL/GenBank/DDBJ whole genome shotgun (WGS) entry which is preliminary data.</text>
</comment>
<reference evidence="8 10" key="3">
    <citation type="submission" date="2016-12" db="EMBL/GenBank/DDBJ databases">
        <title>The new phylogeny of genus Mycobacterium.</title>
        <authorList>
            <person name="Tortoli E."/>
            <person name="Trovato A."/>
            <person name="Cirillo D.M."/>
        </authorList>
    </citation>
    <scope>NUCLEOTIDE SEQUENCE [LARGE SCALE GENOMIC DNA]</scope>
    <source>
        <strain evidence="8 10">DSM 44942</strain>
    </source>
</reference>
<gene>
    <name evidence="8" type="ORF">BST15_18895</name>
    <name evidence="7" type="ORF">WR43_13315</name>
</gene>
<name>A0A0F5MV65_9MYCO</name>
<keyword evidence="5 6" id="KW-0949">S-adenosyl-L-methionine</keyword>
<dbReference type="PANTHER" id="PTHR43619:SF2">
    <property type="entry name" value="S-ADENOSYL-L-METHIONINE-DEPENDENT METHYLTRANSFERASES SUPERFAMILY PROTEIN"/>
    <property type="match status" value="1"/>
</dbReference>
<dbReference type="SUPFAM" id="SSF53335">
    <property type="entry name" value="S-adenosyl-L-methionine-dependent methyltransferases"/>
    <property type="match status" value="1"/>
</dbReference>
<dbReference type="EMBL" id="MVHH01000061">
    <property type="protein sequence ID" value="OQZ92527.1"/>
    <property type="molecule type" value="Genomic_DNA"/>
</dbReference>
<dbReference type="PATRIC" id="fig|342002.3.peg.3557"/>
<dbReference type="STRING" id="342002.BST15_18895"/>
<dbReference type="GO" id="GO:0032259">
    <property type="term" value="P:methylation"/>
    <property type="evidence" value="ECO:0007669"/>
    <property type="project" value="UniProtKB-KW"/>
</dbReference>
<evidence type="ECO:0000256" key="3">
    <source>
        <dbReference type="ARBA" id="ARBA00022603"/>
    </source>
</evidence>
<evidence type="ECO:0000256" key="1">
    <source>
        <dbReference type="ARBA" id="ARBA00003907"/>
    </source>
</evidence>
<dbReference type="Proteomes" id="UP000192327">
    <property type="component" value="Unassembled WGS sequence"/>
</dbReference>
<evidence type="ECO:0000256" key="2">
    <source>
        <dbReference type="ARBA" id="ARBA00008138"/>
    </source>
</evidence>
<dbReference type="PANTHER" id="PTHR43619">
    <property type="entry name" value="S-ADENOSYL-L-METHIONINE-DEPENDENT METHYLTRANSFERASE YKTD-RELATED"/>
    <property type="match status" value="1"/>
</dbReference>
<dbReference type="RefSeq" id="WP_046190080.1">
    <property type="nucleotide sequence ID" value="NZ_JACKUJ010000025.1"/>
</dbReference>
<evidence type="ECO:0000313" key="9">
    <source>
        <dbReference type="Proteomes" id="UP000034416"/>
    </source>
</evidence>
<sequence length="242" mass="26394">MVDGVWITAPAGLPNDFVVLRVRYLDDVLDRAFADGIDQIVLLGAGFDTTSLRHQRAGATFFEVDVPSTQHDKRCTTDTLLVGEKQSAINWVPCDFEKDRLPERLKAGRFDPARRCVVAWIGVTMFLSKDAITATLTDMATVCAPGSTIVLDYIDPDVISGSTTSPSAQRVAKTVASNGEPYRTGYTTTDINAALTDHGFIPDDHAAATALQQRYCHTRAPLPAGHDWLRALTAVRNARDTM</sequence>
<dbReference type="Gene3D" id="3.40.50.150">
    <property type="entry name" value="Vaccinia Virus protein VP39"/>
    <property type="match status" value="1"/>
</dbReference>
<evidence type="ECO:0000256" key="6">
    <source>
        <dbReference type="RuleBase" id="RU362030"/>
    </source>
</evidence>
<dbReference type="GO" id="GO:0008168">
    <property type="term" value="F:methyltransferase activity"/>
    <property type="evidence" value="ECO:0007669"/>
    <property type="project" value="UniProtKB-UniRule"/>
</dbReference>
<evidence type="ECO:0000313" key="7">
    <source>
        <dbReference type="EMBL" id="KKB98660.1"/>
    </source>
</evidence>
<proteinExistence type="inferred from homology"/>
<dbReference type="AlphaFoldDB" id="A0A0F5MV65"/>
<evidence type="ECO:0000256" key="4">
    <source>
        <dbReference type="ARBA" id="ARBA00022679"/>
    </source>
</evidence>
<evidence type="ECO:0000256" key="5">
    <source>
        <dbReference type="ARBA" id="ARBA00022691"/>
    </source>
</evidence>
<evidence type="ECO:0000313" key="10">
    <source>
        <dbReference type="Proteomes" id="UP000192327"/>
    </source>
</evidence>
<dbReference type="NCBIfam" id="TIGR00027">
    <property type="entry name" value="mthyl_TIGR00027"/>
    <property type="match status" value="1"/>
</dbReference>
<comment type="function">
    <text evidence="1 6">Exhibits S-adenosyl-L-methionine-dependent methyltransferase activity.</text>
</comment>
<reference evidence="7" key="2">
    <citation type="submission" date="2015-04" db="EMBL/GenBank/DDBJ databases">
        <title>Genome sequence of Mycobacterium arupense strain GUC1.</title>
        <authorList>
            <person name="Greninger A.L."/>
            <person name="Cunningham G."/>
            <person name="Chiu C.Y."/>
            <person name="Miller S."/>
        </authorList>
    </citation>
    <scope>NUCLEOTIDE SEQUENCE</scope>
    <source>
        <strain evidence="7">GUC1</strain>
    </source>
</reference>
<protein>
    <recommendedName>
        <fullName evidence="6">S-adenosyl-L-methionine-dependent methyltransferase</fullName>
        <ecNumber evidence="6">2.1.1.-</ecNumber>
    </recommendedName>
</protein>
<keyword evidence="3 6" id="KW-0489">Methyltransferase</keyword>